<accession>I3ZX89</accession>
<dbReference type="PROSITE" id="PS51257">
    <property type="entry name" value="PROKAR_LIPOPROTEIN"/>
    <property type="match status" value="1"/>
</dbReference>
<organism evidence="1 2">
    <name type="scientific">Ornithobacterium rhinotracheale (strain ATCC 51463 / DSM 15997 / CCUG 23171 / CIP 104009 / LMG 9086)</name>
    <dbReference type="NCBI Taxonomy" id="867902"/>
    <lineage>
        <taxon>Bacteria</taxon>
        <taxon>Pseudomonadati</taxon>
        <taxon>Bacteroidota</taxon>
        <taxon>Flavobacteriia</taxon>
        <taxon>Flavobacteriales</taxon>
        <taxon>Weeksellaceae</taxon>
        <taxon>Ornithobacterium</taxon>
    </lineage>
</organism>
<name>I3ZX89_ORNRL</name>
<dbReference type="KEGG" id="orh:Ornrh_0094"/>
<evidence type="ECO:0000313" key="1">
    <source>
        <dbReference type="EMBL" id="AFL96323.1"/>
    </source>
</evidence>
<dbReference type="Proteomes" id="UP000006051">
    <property type="component" value="Chromosome"/>
</dbReference>
<keyword evidence="1" id="KW-0449">Lipoprotein</keyword>
<protein>
    <submittedName>
        <fullName evidence="1">Putative lipoprotein NlpE involved in copper resistance</fullName>
    </submittedName>
</protein>
<reference evidence="1 2" key="1">
    <citation type="submission" date="2012-06" db="EMBL/GenBank/DDBJ databases">
        <title>The complete genome of Ornithobacterium rhinotracheale DSM 15997.</title>
        <authorList>
            <consortium name="US DOE Joint Genome Institute (JGI-PGF)"/>
            <person name="Lucas S."/>
            <person name="Copeland A."/>
            <person name="Lapidus A."/>
            <person name="Goodwin L."/>
            <person name="Pitluck S."/>
            <person name="Peters L."/>
            <person name="Mikhailova N."/>
            <person name="Teshima H."/>
            <person name="Kyrpides N."/>
            <person name="Mavromatis K."/>
            <person name="Pagani I."/>
            <person name="Ivanova N."/>
            <person name="Ovchinnikova G."/>
            <person name="Zeytun A."/>
            <person name="Detter J.C."/>
            <person name="Han C."/>
            <person name="Land M."/>
            <person name="Hauser L."/>
            <person name="Markowitz V."/>
            <person name="Cheng J.-F."/>
            <person name="Hugenholtz P."/>
            <person name="Woyke T."/>
            <person name="Wu D."/>
            <person name="Lang E."/>
            <person name="Kopitz M."/>
            <person name="Brambilla E."/>
            <person name="Klenk H.-P."/>
            <person name="Eisen J.A."/>
        </authorList>
    </citation>
    <scope>NUCLEOTIDE SEQUENCE [LARGE SCALE GENOMIC DNA]</scope>
    <source>
        <strain evidence="2">ATCC 51463 / DSM 15997 / CCUG 23171 / LMG 9086</strain>
    </source>
</reference>
<dbReference type="HOGENOM" id="CLU_095662_0_0_10"/>
<proteinExistence type="predicted"/>
<keyword evidence="2" id="KW-1185">Reference proteome</keyword>
<dbReference type="eggNOG" id="COG3015">
    <property type="taxonomic scope" value="Bacteria"/>
</dbReference>
<dbReference type="RefSeq" id="WP_014789953.1">
    <property type="nucleotide sequence ID" value="NC_018016.1"/>
</dbReference>
<dbReference type="EMBL" id="CP003283">
    <property type="protein sequence ID" value="AFL96323.1"/>
    <property type="molecule type" value="Genomic_DNA"/>
</dbReference>
<dbReference type="Pfam" id="PF04170">
    <property type="entry name" value="NlpE"/>
    <property type="match status" value="1"/>
</dbReference>
<dbReference type="AlphaFoldDB" id="I3ZX89"/>
<dbReference type="STRING" id="867902.Ornrh_0094"/>
<dbReference type="GeneID" id="71568377"/>
<dbReference type="Gene3D" id="2.40.128.640">
    <property type="match status" value="1"/>
</dbReference>
<sequence length="144" mass="15923">MKKIILSMAVASLALSACQKKDQKVDETQVTESVATPAVKDYAGEYEGVEPCADCEGMKITLTLNPDNTFVQETEYLGKEINNEFTDKGTYTWNSDGTIVTLTPENAPDQISHFKVEEGKLIQLNADQKVIEGDLADKYILNKK</sequence>
<dbReference type="InterPro" id="IPR007298">
    <property type="entry name" value="Cu-R_lipoprotein_NlpE"/>
</dbReference>
<evidence type="ECO:0000313" key="2">
    <source>
        <dbReference type="Proteomes" id="UP000006051"/>
    </source>
</evidence>
<gene>
    <name evidence="1" type="ordered locus">Ornrh_0094</name>
</gene>
<dbReference type="GeneID" id="97256871"/>